<dbReference type="Proteomes" id="UP000250321">
    <property type="component" value="Unassembled WGS sequence"/>
</dbReference>
<keyword evidence="1 3" id="KW-0853">WD repeat</keyword>
<dbReference type="InterPro" id="IPR036322">
    <property type="entry name" value="WD40_repeat_dom_sf"/>
</dbReference>
<dbReference type="PANTHER" id="PTHR44376:SF8">
    <property type="entry name" value="TRANSCRIPTIONAL COREPRESSOR LEUNIG-LIKE"/>
    <property type="match status" value="1"/>
</dbReference>
<keyword evidence="6" id="KW-1185">Reference proteome</keyword>
<evidence type="ECO:0000256" key="2">
    <source>
        <dbReference type="ARBA" id="ARBA00022737"/>
    </source>
</evidence>
<dbReference type="InterPro" id="IPR001680">
    <property type="entry name" value="WD40_rpt"/>
</dbReference>
<dbReference type="Gene3D" id="2.130.10.10">
    <property type="entry name" value="YVTN repeat-like/Quinoprotein amine dehydrogenase"/>
    <property type="match status" value="2"/>
</dbReference>
<dbReference type="AlphaFoldDB" id="A0A314UMF7"/>
<dbReference type="GO" id="GO:0003714">
    <property type="term" value="F:transcription corepressor activity"/>
    <property type="evidence" value="ECO:0007669"/>
    <property type="project" value="InterPro"/>
</dbReference>
<feature type="repeat" description="WD" evidence="3">
    <location>
        <begin position="429"/>
        <end position="464"/>
    </location>
</feature>
<organism evidence="5 6">
    <name type="scientific">Prunus yedoensis var. nudiflora</name>
    <dbReference type="NCBI Taxonomy" id="2094558"/>
    <lineage>
        <taxon>Eukaryota</taxon>
        <taxon>Viridiplantae</taxon>
        <taxon>Streptophyta</taxon>
        <taxon>Embryophyta</taxon>
        <taxon>Tracheophyta</taxon>
        <taxon>Spermatophyta</taxon>
        <taxon>Magnoliopsida</taxon>
        <taxon>eudicotyledons</taxon>
        <taxon>Gunneridae</taxon>
        <taxon>Pentapetalae</taxon>
        <taxon>rosids</taxon>
        <taxon>fabids</taxon>
        <taxon>Rosales</taxon>
        <taxon>Rosaceae</taxon>
        <taxon>Amygdaloideae</taxon>
        <taxon>Amygdaleae</taxon>
        <taxon>Prunus</taxon>
    </lineage>
</organism>
<name>A0A314UMF7_PRUYE</name>
<feature type="repeat" description="WD" evidence="3">
    <location>
        <begin position="386"/>
        <end position="427"/>
    </location>
</feature>
<feature type="repeat" description="WD" evidence="3">
    <location>
        <begin position="344"/>
        <end position="385"/>
    </location>
</feature>
<gene>
    <name evidence="5" type="ORF">Pyn_03816</name>
</gene>
<dbReference type="SMART" id="SM00667">
    <property type="entry name" value="LisH"/>
    <property type="match status" value="1"/>
</dbReference>
<dbReference type="Pfam" id="PF00400">
    <property type="entry name" value="WD40"/>
    <property type="match status" value="5"/>
</dbReference>
<dbReference type="SUPFAM" id="SSF50978">
    <property type="entry name" value="WD40 repeat-like"/>
    <property type="match status" value="1"/>
</dbReference>
<feature type="region of interest" description="Disordered" evidence="4">
    <location>
        <begin position="86"/>
        <end position="131"/>
    </location>
</feature>
<sequence length="629" mass="69985">MGSGQHWDAEKMLDLYLHDYMVKKNMHKTAAAFRKEANVCGTPVVINTPDGFLHEWWSLFHDVYASGKLKHQEAKAEASLVKAMQTRENEGQNKRPRVTHIATNKQRPPQFDKGSSSRRQSTGDFYPSLHPVDVNKLNVSKPVTINSSHVLQQFPNHPQQEAEHNRNVISLGRTISMDRTLYGLSSAILPVTGTQDAGMVAVNPGTRHVRPLTVLNSALQAPNHQQQIQTLTAEHQHPVLGQMIGQWRPTAAHQHQHDWPQQQQLLENDRKRKTAPFLRAGGIPLGDMNANEEIPVEANAESFLSYGDDNADGTNTTFRFIKRRATACNKNEQKGFTFEEVGSLHSSKSKVLCCHFSSEGNLLASAGHEKKVLIWNMETFDFDKTSEGHSLLITDIRFQPNSTIFATSSFDKTVKIWDAARSSKSLSKLLGHTGQVMSLDFHPRKVNLLCSCDNNDEVRLWDINHCTCTSIFKGATKQVRFQPQFGKILATSSGNGINVFDVETGSLKFSSKGSGHVKDVVSLCWDTSGKYLASVSEDSARVWSTASNGKWIHELKSNGNKFQSCTFHPGYPLLLIIGGYQSLELWNPSESSKTLTVPAHKGLVVALAESPKTEMVASVSHDQCVKLWK</sequence>
<dbReference type="OrthoDB" id="47802at2759"/>
<accession>A0A314UMF7</accession>
<dbReference type="Pfam" id="PF08513">
    <property type="entry name" value="LisH"/>
    <property type="match status" value="1"/>
</dbReference>
<dbReference type="PROSITE" id="PS00678">
    <property type="entry name" value="WD_REPEATS_1"/>
    <property type="match status" value="1"/>
</dbReference>
<proteinExistence type="predicted"/>
<evidence type="ECO:0000313" key="6">
    <source>
        <dbReference type="Proteomes" id="UP000250321"/>
    </source>
</evidence>
<reference evidence="5 6" key="1">
    <citation type="submission" date="2018-02" db="EMBL/GenBank/DDBJ databases">
        <title>Draft genome of wild Prunus yedoensis var. nudiflora.</title>
        <authorList>
            <person name="Baek S."/>
            <person name="Kim J.-H."/>
            <person name="Choi K."/>
            <person name="Kim G.-B."/>
            <person name="Cho A."/>
            <person name="Jang H."/>
            <person name="Shin C.-H."/>
            <person name="Yu H.-J."/>
            <person name="Mun J.-H."/>
        </authorList>
    </citation>
    <scope>NUCLEOTIDE SEQUENCE [LARGE SCALE GENOMIC DNA]</scope>
    <source>
        <strain evidence="6">cv. Jeju island</strain>
        <tissue evidence="5">Leaf</tissue>
    </source>
</reference>
<evidence type="ECO:0000313" key="5">
    <source>
        <dbReference type="EMBL" id="PQM38531.1"/>
    </source>
</evidence>
<dbReference type="STRING" id="2094558.A0A314UMF7"/>
<evidence type="ECO:0000256" key="1">
    <source>
        <dbReference type="ARBA" id="ARBA00022574"/>
    </source>
</evidence>
<evidence type="ECO:0000256" key="4">
    <source>
        <dbReference type="SAM" id="MobiDB-lite"/>
    </source>
</evidence>
<evidence type="ECO:0000256" key="3">
    <source>
        <dbReference type="PROSITE-ProRule" id="PRU00221"/>
    </source>
</evidence>
<dbReference type="InterPro" id="IPR044716">
    <property type="entry name" value="LEUNIG-like"/>
</dbReference>
<dbReference type="CDD" id="cd00200">
    <property type="entry name" value="WD40"/>
    <property type="match status" value="1"/>
</dbReference>
<dbReference type="PANTHER" id="PTHR44376">
    <property type="entry name" value="TRANSCRIPTIONAL REGULATOR OF FILAMENTOUS GROWTH FLO8"/>
    <property type="match status" value="1"/>
</dbReference>
<dbReference type="PROSITE" id="PS50294">
    <property type="entry name" value="WD_REPEATS_REGION"/>
    <property type="match status" value="3"/>
</dbReference>
<feature type="repeat" description="WD" evidence="3">
    <location>
        <begin position="597"/>
        <end position="629"/>
    </location>
</feature>
<dbReference type="InterPro" id="IPR015943">
    <property type="entry name" value="WD40/YVTN_repeat-like_dom_sf"/>
</dbReference>
<dbReference type="PROSITE" id="PS50082">
    <property type="entry name" value="WD_REPEATS_2"/>
    <property type="match status" value="4"/>
</dbReference>
<dbReference type="PROSITE" id="PS50896">
    <property type="entry name" value="LISH"/>
    <property type="match status" value="1"/>
</dbReference>
<comment type="caution">
    <text evidence="5">The sequence shown here is derived from an EMBL/GenBank/DDBJ whole genome shotgun (WGS) entry which is preliminary data.</text>
</comment>
<dbReference type="EMBL" id="PJQY01003304">
    <property type="protein sequence ID" value="PQM38531.1"/>
    <property type="molecule type" value="Genomic_DNA"/>
</dbReference>
<feature type="compositionally biased region" description="Polar residues" evidence="4">
    <location>
        <begin position="101"/>
        <end position="123"/>
    </location>
</feature>
<dbReference type="SMART" id="SM00320">
    <property type="entry name" value="WD40"/>
    <property type="match status" value="7"/>
</dbReference>
<keyword evidence="2" id="KW-0677">Repeat</keyword>
<protein>
    <submittedName>
        <fullName evidence="5">Transcriptional corepressor LEUNIG</fullName>
    </submittedName>
</protein>
<dbReference type="InterPro" id="IPR019775">
    <property type="entry name" value="WD40_repeat_CS"/>
</dbReference>
<dbReference type="InterPro" id="IPR006594">
    <property type="entry name" value="LisH"/>
</dbReference>